<sequence>MAPVRGNRGKNKAALTAPHGYGTHHVEFIQRFTQQEARDRTVKRNRPQPLTAQQRAALRTQVTRKRFFKPRRAKATEINTTGILRKWKRYCDFCELGAWEDVIKKAGVSTATDFIDWICDNYNIKSEGSSWEYFRQYQQLYTDTNGKYMDRNESRAIKNFHDTVTAVRFGLRKPNINGKPVASVDTLLCLLIYNIAYDTAVVPNEGHRVQLAGCYIFLATTGVRPAEIVHNDPSKPKDGTWEELYGRKAIRQEPEDGDDEAPDEHSTLLEDLLCQETLGRGRSKALCYEDILLMVVRHPETGKDVHAMAVKFIHHKGADNKPKPTIFFFTMARRVILCPIMVVISQAVRDNAFEARNLTSVARVLQTKNLAPAKCTPIRWKDGMDKIPLFRRYEGALLSPNKPLPYHTLRDDMGRQSLDAGEETAVTPKNWRRMVANAVNGSAPDAVRDQAMRHDPKWATFNAAYINEMLEYHVQNAATDVPTEDGLIKFWSHMGLMSDPRASSDMVPDEVWQEMPPDPEIEDLERRRAELKGGQFRIRGHDNEKEIRDLGRQIRNKEGKRRKDVKTGYRRYYFKNRPTWDIERQFSGEAEDEEAEVEYVAPAIELHIPERAELAEILVNQPECLDDEKLLRLRIRSAELMTALNYKRETAKRRPIRRRILQRVQAGISVTGESPGPDPFPLLMGKTQCPRCIGDERQSHEERMFPYCRPAVMNDHFDREHLKEMEEMERDNLIFCDHPKCQEDGVKLKHLDHFRNHVQDVHGITLRPKRSR</sequence>
<dbReference type="Proteomes" id="UP001174934">
    <property type="component" value="Unassembled WGS sequence"/>
</dbReference>
<evidence type="ECO:0000313" key="2">
    <source>
        <dbReference type="Proteomes" id="UP001174934"/>
    </source>
</evidence>
<keyword evidence="2" id="KW-1185">Reference proteome</keyword>
<dbReference type="Pfam" id="PF11917">
    <property type="entry name" value="DUF3435"/>
    <property type="match status" value="1"/>
</dbReference>
<dbReference type="PANTHER" id="PTHR37535:SF4">
    <property type="entry name" value="FLUG DOMAIN-CONTAINING PROTEIN"/>
    <property type="match status" value="1"/>
</dbReference>
<dbReference type="PANTHER" id="PTHR37535">
    <property type="entry name" value="FLUG DOMAIN PROTEIN"/>
    <property type="match status" value="1"/>
</dbReference>
<dbReference type="InterPro" id="IPR021842">
    <property type="entry name" value="DUF3435"/>
</dbReference>
<evidence type="ECO:0000313" key="1">
    <source>
        <dbReference type="EMBL" id="KAK0637170.1"/>
    </source>
</evidence>
<gene>
    <name evidence="1" type="ORF">B0T17DRAFT_613799</name>
</gene>
<protein>
    <submittedName>
        <fullName evidence="1">FluG domain-containing protein</fullName>
    </submittedName>
</protein>
<accession>A0AA39XQB3</accession>
<proteinExistence type="predicted"/>
<comment type="caution">
    <text evidence="1">The sequence shown here is derived from an EMBL/GenBank/DDBJ whole genome shotgun (WGS) entry which is preliminary data.</text>
</comment>
<reference evidence="1" key="1">
    <citation type="submission" date="2023-06" db="EMBL/GenBank/DDBJ databases">
        <title>Genome-scale phylogeny and comparative genomics of the fungal order Sordariales.</title>
        <authorList>
            <consortium name="Lawrence Berkeley National Laboratory"/>
            <person name="Hensen N."/>
            <person name="Bonometti L."/>
            <person name="Westerberg I."/>
            <person name="Brannstrom I.O."/>
            <person name="Guillou S."/>
            <person name="Cros-Aarteil S."/>
            <person name="Calhoun S."/>
            <person name="Haridas S."/>
            <person name="Kuo A."/>
            <person name="Mondo S."/>
            <person name="Pangilinan J."/>
            <person name="Riley R."/>
            <person name="LaButti K."/>
            <person name="Andreopoulos B."/>
            <person name="Lipzen A."/>
            <person name="Chen C."/>
            <person name="Yanf M."/>
            <person name="Daum C."/>
            <person name="Ng V."/>
            <person name="Clum A."/>
            <person name="Steindorff A."/>
            <person name="Ohm R."/>
            <person name="Martin F."/>
            <person name="Silar P."/>
            <person name="Natvig D."/>
            <person name="Lalanne C."/>
            <person name="Gautier V."/>
            <person name="Ament-velasquez S.L."/>
            <person name="Kruys A."/>
            <person name="Hutchinson M.I."/>
            <person name="Powell A.J."/>
            <person name="Barry K."/>
            <person name="Miller A.N."/>
            <person name="Grigoriev I.V."/>
            <person name="Debuchy R."/>
            <person name="Gladieux P."/>
            <person name="Thoren M.H."/>
            <person name="Johannesson H."/>
        </authorList>
    </citation>
    <scope>NUCLEOTIDE SEQUENCE</scope>
    <source>
        <strain evidence="1">SMH3391-2</strain>
    </source>
</reference>
<dbReference type="AlphaFoldDB" id="A0AA39XQB3"/>
<name>A0AA39XQB3_9PEZI</name>
<organism evidence="1 2">
    <name type="scientific">Bombardia bombarda</name>
    <dbReference type="NCBI Taxonomy" id="252184"/>
    <lineage>
        <taxon>Eukaryota</taxon>
        <taxon>Fungi</taxon>
        <taxon>Dikarya</taxon>
        <taxon>Ascomycota</taxon>
        <taxon>Pezizomycotina</taxon>
        <taxon>Sordariomycetes</taxon>
        <taxon>Sordariomycetidae</taxon>
        <taxon>Sordariales</taxon>
        <taxon>Lasiosphaeriaceae</taxon>
        <taxon>Bombardia</taxon>
    </lineage>
</organism>
<dbReference type="EMBL" id="JAULSR010000001">
    <property type="protein sequence ID" value="KAK0637170.1"/>
    <property type="molecule type" value="Genomic_DNA"/>
</dbReference>